<dbReference type="GeneID" id="28731729"/>
<dbReference type="InterPro" id="IPR013785">
    <property type="entry name" value="Aldolase_TIM"/>
</dbReference>
<reference evidence="2 3" key="1">
    <citation type="submission" date="2015-06" db="EMBL/GenBank/DDBJ databases">
        <title>Draft genome of the ant-associated black yeast Phialophora attae CBS 131958.</title>
        <authorList>
            <person name="Moreno L.F."/>
            <person name="Stielow B.J."/>
            <person name="de Hoog S."/>
            <person name="Vicente V.A."/>
            <person name="Weiss V.A."/>
            <person name="de Vries M."/>
            <person name="Cruz L.M."/>
            <person name="Souza E.M."/>
        </authorList>
    </citation>
    <scope>NUCLEOTIDE SEQUENCE [LARGE SCALE GENOMIC DNA]</scope>
    <source>
        <strain evidence="2 3">CBS 131958</strain>
    </source>
</reference>
<evidence type="ECO:0000313" key="3">
    <source>
        <dbReference type="Proteomes" id="UP000038010"/>
    </source>
</evidence>
<gene>
    <name evidence="2" type="ORF">AB675_11035</name>
</gene>
<evidence type="ECO:0000313" key="2">
    <source>
        <dbReference type="EMBL" id="KPI34516.1"/>
    </source>
</evidence>
<dbReference type="InterPro" id="IPR001155">
    <property type="entry name" value="OxRdtase_FMN_N"/>
</dbReference>
<dbReference type="InterPro" id="IPR045247">
    <property type="entry name" value="Oye-like"/>
</dbReference>
<dbReference type="RefSeq" id="XP_017994479.1">
    <property type="nucleotide sequence ID" value="XM_018139849.1"/>
</dbReference>
<proteinExistence type="predicted"/>
<keyword evidence="3" id="KW-1185">Reference proteome</keyword>
<dbReference type="PANTHER" id="PTHR22893">
    <property type="entry name" value="NADH OXIDOREDUCTASE-RELATED"/>
    <property type="match status" value="1"/>
</dbReference>
<dbReference type="OrthoDB" id="276546at2759"/>
<dbReference type="Pfam" id="PF00724">
    <property type="entry name" value="Oxidored_FMN"/>
    <property type="match status" value="1"/>
</dbReference>
<comment type="caution">
    <text evidence="2">The sequence shown here is derived from an EMBL/GenBank/DDBJ whole genome shotgun (WGS) entry which is preliminary data.</text>
</comment>
<dbReference type="SUPFAM" id="SSF51395">
    <property type="entry name" value="FMN-linked oxidoreductases"/>
    <property type="match status" value="1"/>
</dbReference>
<sequence length="409" mass="45325">MVSAEGGIAANGGVARVKGPQSKLFTPLKISNGAIELKHRVVMAPMTRNRGVPLWPDSTEERQNRVWLPDELMAEYYAQRASQGGLLITESILPSAESGAMPGVPGHRAVHARGAFIYAQLTHHGRACIPQYAGHSPVSASATPFSTNEKYPYPPPFTPTDISYMDSLVAYRDHPPVALDVEGIQRTVDDYVRAAEMAMAAGFDGVEIHAGNGYLVDQFLNSNVNTRSDSYGGSPEKRCKFALDLIESIGEAIGVRNVAIRLSPFGVYNDMGDGHRFETWSCLLQQIQLRYPDLSYVHFVEPREDDLNKIGDAWPRDQAMDLSFARDILHQVPIISAGGWNDETCWDIVESERTIDACAFARWFVSNPDLVDRLRSGTLLTTYNRKTFYGPSKRREIGYTDYPSCTQTS</sequence>
<protein>
    <submittedName>
        <fullName evidence="2">12-oxophytodienoate 3</fullName>
    </submittedName>
</protein>
<dbReference type="GO" id="GO:0010181">
    <property type="term" value="F:FMN binding"/>
    <property type="evidence" value="ECO:0007669"/>
    <property type="project" value="InterPro"/>
</dbReference>
<evidence type="ECO:0000259" key="1">
    <source>
        <dbReference type="Pfam" id="PF00724"/>
    </source>
</evidence>
<accession>A0A0N1HK58</accession>
<dbReference type="EMBL" id="LFJN01000058">
    <property type="protein sequence ID" value="KPI34516.1"/>
    <property type="molecule type" value="Genomic_DNA"/>
</dbReference>
<dbReference type="Gene3D" id="3.20.20.70">
    <property type="entry name" value="Aldolase class I"/>
    <property type="match status" value="1"/>
</dbReference>
<dbReference type="AlphaFoldDB" id="A0A0N1HK58"/>
<organism evidence="2 3">
    <name type="scientific">Cyphellophora attinorum</name>
    <dbReference type="NCBI Taxonomy" id="1664694"/>
    <lineage>
        <taxon>Eukaryota</taxon>
        <taxon>Fungi</taxon>
        <taxon>Dikarya</taxon>
        <taxon>Ascomycota</taxon>
        <taxon>Pezizomycotina</taxon>
        <taxon>Eurotiomycetes</taxon>
        <taxon>Chaetothyriomycetidae</taxon>
        <taxon>Chaetothyriales</taxon>
        <taxon>Cyphellophoraceae</taxon>
        <taxon>Cyphellophora</taxon>
    </lineage>
</organism>
<dbReference type="GO" id="GO:0016491">
    <property type="term" value="F:oxidoreductase activity"/>
    <property type="evidence" value="ECO:0007669"/>
    <property type="project" value="InterPro"/>
</dbReference>
<name>A0A0N1HK58_9EURO</name>
<dbReference type="Proteomes" id="UP000038010">
    <property type="component" value="Unassembled WGS sequence"/>
</dbReference>
<feature type="domain" description="NADH:flavin oxidoreductase/NADH oxidase N-terminal" evidence="1">
    <location>
        <begin position="23"/>
        <end position="377"/>
    </location>
</feature>
<dbReference type="VEuPathDB" id="FungiDB:AB675_11035"/>
<dbReference type="STRING" id="1664694.A0A0N1HK58"/>
<dbReference type="PANTHER" id="PTHR22893:SF93">
    <property type="entry name" value="HYPOTHETICAL OXIDOREDUCTASE (EUROFUNG)"/>
    <property type="match status" value="1"/>
</dbReference>